<dbReference type="Gene3D" id="3.60.10.10">
    <property type="entry name" value="Endonuclease/exonuclease/phosphatase"/>
    <property type="match status" value="1"/>
</dbReference>
<protein>
    <recommendedName>
        <fullName evidence="1">Endonuclease/exonuclease/phosphatase domain-containing protein</fullName>
    </recommendedName>
</protein>
<dbReference type="InterPro" id="IPR036691">
    <property type="entry name" value="Endo/exonu/phosph_ase_sf"/>
</dbReference>
<organism evidence="2 3">
    <name type="scientific">Trichogramma kaykai</name>
    <dbReference type="NCBI Taxonomy" id="54128"/>
    <lineage>
        <taxon>Eukaryota</taxon>
        <taxon>Metazoa</taxon>
        <taxon>Ecdysozoa</taxon>
        <taxon>Arthropoda</taxon>
        <taxon>Hexapoda</taxon>
        <taxon>Insecta</taxon>
        <taxon>Pterygota</taxon>
        <taxon>Neoptera</taxon>
        <taxon>Endopterygota</taxon>
        <taxon>Hymenoptera</taxon>
        <taxon>Apocrita</taxon>
        <taxon>Proctotrupomorpha</taxon>
        <taxon>Chalcidoidea</taxon>
        <taxon>Trichogrammatidae</taxon>
        <taxon>Trichogramma</taxon>
    </lineage>
</organism>
<comment type="caution">
    <text evidence="2">The sequence shown here is derived from an EMBL/GenBank/DDBJ whole genome shotgun (WGS) entry which is preliminary data.</text>
</comment>
<proteinExistence type="predicted"/>
<evidence type="ECO:0000259" key="1">
    <source>
        <dbReference type="Pfam" id="PF14529"/>
    </source>
</evidence>
<dbReference type="SUPFAM" id="SSF56219">
    <property type="entry name" value="DNase I-like"/>
    <property type="match status" value="1"/>
</dbReference>
<dbReference type="EMBL" id="JBJJXI010000092">
    <property type="protein sequence ID" value="KAL3394326.1"/>
    <property type="molecule type" value="Genomic_DNA"/>
</dbReference>
<name>A0ABD2WMY3_9HYME</name>
<evidence type="ECO:0000313" key="3">
    <source>
        <dbReference type="Proteomes" id="UP001627154"/>
    </source>
</evidence>
<feature type="domain" description="Endonuclease/exonuclease/phosphatase" evidence="1">
    <location>
        <begin position="95"/>
        <end position="215"/>
    </location>
</feature>
<keyword evidence="3" id="KW-1185">Reference proteome</keyword>
<dbReference type="AlphaFoldDB" id="A0ABD2WMY3"/>
<evidence type="ECO:0000313" key="2">
    <source>
        <dbReference type="EMBL" id="KAL3394326.1"/>
    </source>
</evidence>
<gene>
    <name evidence="2" type="ORF">TKK_011345</name>
</gene>
<dbReference type="PANTHER" id="PTHR33273:SF4">
    <property type="entry name" value="ENDONUCLEASE_EXONUCLEASE_PHOSPHATASE DOMAIN-CONTAINING PROTEIN"/>
    <property type="match status" value="1"/>
</dbReference>
<accession>A0ABD2WMY3</accession>
<reference evidence="2 3" key="1">
    <citation type="journal article" date="2024" name="bioRxiv">
        <title>A reference genome for Trichogramma kaykai: A tiny desert-dwelling parasitoid wasp with competing sex-ratio distorters.</title>
        <authorList>
            <person name="Culotta J."/>
            <person name="Lindsey A.R."/>
        </authorList>
    </citation>
    <scope>NUCLEOTIDE SEQUENCE [LARGE SCALE GENOMIC DNA]</scope>
    <source>
        <strain evidence="2 3">KSX58</strain>
    </source>
</reference>
<sequence length="416" mass="48383">MIVATSKRNDLLYFTENNKFDIVLICENKLKARHKIQFENYNIIRNDRALNNGGGTAILIKNTIPYETIHHPSSINNTIVEFTIICIKSDHSNLFIVSLYTNNKENHTFIDELDQLTDALKLRRSCNYYIIAGDFNAKHTHWGNHHTKPKGKMLKEWVDLNHLALRTKLYTPSSATFPSANSFIDLCIADNRLSFTNLMRSKLKTLDYNSDHKAIAFSVITPANIEPIDPSLNKRHDFKKTKWKKFTTHLDLSYTPFIPGNQNLSNNEIDASIEIINNHITNAISKIVPKFQNTNNSQIYLKHHIKKLHKHKSFLISLLNRYYKDPQHISQIIDLATIKYLIDTTNKLLKEEYRKSQTNHWSHVYKSIDHKKSQSFFPQIKRLFRPQSSSAISFFNDYPAKCASLPQNKYAPARRR</sequence>
<dbReference type="Pfam" id="PF14529">
    <property type="entry name" value="Exo_endo_phos_2"/>
    <property type="match status" value="1"/>
</dbReference>
<dbReference type="Proteomes" id="UP001627154">
    <property type="component" value="Unassembled WGS sequence"/>
</dbReference>
<dbReference type="PANTHER" id="PTHR33273">
    <property type="entry name" value="DOMAIN-CONTAINING PROTEIN, PUTATIVE-RELATED"/>
    <property type="match status" value="1"/>
</dbReference>
<dbReference type="InterPro" id="IPR005135">
    <property type="entry name" value="Endo/exonuclease/phosphatase"/>
</dbReference>